<dbReference type="Pfam" id="PF09335">
    <property type="entry name" value="VTT_dom"/>
    <property type="match status" value="1"/>
</dbReference>
<evidence type="ECO:0000313" key="9">
    <source>
        <dbReference type="Proteomes" id="UP001595683"/>
    </source>
</evidence>
<feature type="domain" description="VTT" evidence="7">
    <location>
        <begin position="30"/>
        <end position="160"/>
    </location>
</feature>
<evidence type="ECO:0000256" key="6">
    <source>
        <dbReference type="SAM" id="Phobius"/>
    </source>
</evidence>
<evidence type="ECO:0000256" key="4">
    <source>
        <dbReference type="ARBA" id="ARBA00022989"/>
    </source>
</evidence>
<comment type="subcellular location">
    <subcellularLocation>
        <location evidence="1">Cell membrane</location>
        <topology evidence="1">Multi-pass membrane protein</topology>
    </subcellularLocation>
</comment>
<keyword evidence="4 6" id="KW-1133">Transmembrane helix</keyword>
<keyword evidence="5 6" id="KW-0472">Membrane</keyword>
<evidence type="ECO:0000313" key="8">
    <source>
        <dbReference type="EMBL" id="MFC3671755.1"/>
    </source>
</evidence>
<dbReference type="Proteomes" id="UP001595683">
    <property type="component" value="Unassembled WGS sequence"/>
</dbReference>
<dbReference type="PANTHER" id="PTHR42709">
    <property type="entry name" value="ALKALINE PHOSPHATASE LIKE PROTEIN"/>
    <property type="match status" value="1"/>
</dbReference>
<gene>
    <name evidence="8" type="ORF">ACFOOT_09985</name>
</gene>
<feature type="transmembrane region" description="Helical" evidence="6">
    <location>
        <begin position="12"/>
        <end position="30"/>
    </location>
</feature>
<proteinExistence type="predicted"/>
<dbReference type="EMBL" id="JBHRYE010000013">
    <property type="protein sequence ID" value="MFC3671755.1"/>
    <property type="molecule type" value="Genomic_DNA"/>
</dbReference>
<comment type="caution">
    <text evidence="8">The sequence shown here is derived from an EMBL/GenBank/DDBJ whole genome shotgun (WGS) entry which is preliminary data.</text>
</comment>
<name>A0ABV7V3T9_9SPHN</name>
<evidence type="ECO:0000259" key="7">
    <source>
        <dbReference type="Pfam" id="PF09335"/>
    </source>
</evidence>
<dbReference type="InterPro" id="IPR051311">
    <property type="entry name" value="DedA_domain"/>
</dbReference>
<dbReference type="PANTHER" id="PTHR42709:SF6">
    <property type="entry name" value="UNDECAPRENYL PHOSPHATE TRANSPORTER A"/>
    <property type="match status" value="1"/>
</dbReference>
<evidence type="ECO:0000256" key="1">
    <source>
        <dbReference type="ARBA" id="ARBA00004651"/>
    </source>
</evidence>
<sequence>MNDWILQLIADGGYWGIAFLMALENIFPPIPSEVIMGMGGIAVAQGRMEVVPLMVFGTVGSTLGNYAWFLLGRSLGYRRLKPFVARYGRVLTLDWPAMRRLVAFFRRHGQWVVFAMRFSPAMRTMISLPAGLAAMGHVRFLAFTFAGAAIWNALLVWAGWHLGQHYEKVAAYTGPASLALTAVLVGAYLWRVITWKPREKVELDPGSSPG</sequence>
<evidence type="ECO:0000256" key="2">
    <source>
        <dbReference type="ARBA" id="ARBA00022475"/>
    </source>
</evidence>
<dbReference type="RefSeq" id="WP_191324294.1">
    <property type="nucleotide sequence ID" value="NZ_BMZP01000008.1"/>
</dbReference>
<organism evidence="8 9">
    <name type="scientific">Novosphingobium pokkalii</name>
    <dbReference type="NCBI Taxonomy" id="1770194"/>
    <lineage>
        <taxon>Bacteria</taxon>
        <taxon>Pseudomonadati</taxon>
        <taxon>Pseudomonadota</taxon>
        <taxon>Alphaproteobacteria</taxon>
        <taxon>Sphingomonadales</taxon>
        <taxon>Sphingomonadaceae</taxon>
        <taxon>Novosphingobium</taxon>
    </lineage>
</organism>
<protein>
    <submittedName>
        <fullName evidence="8">DedA family protein</fullName>
    </submittedName>
</protein>
<evidence type="ECO:0000256" key="3">
    <source>
        <dbReference type="ARBA" id="ARBA00022692"/>
    </source>
</evidence>
<keyword evidence="3 6" id="KW-0812">Transmembrane</keyword>
<dbReference type="InterPro" id="IPR032816">
    <property type="entry name" value="VTT_dom"/>
</dbReference>
<evidence type="ECO:0000256" key="5">
    <source>
        <dbReference type="ARBA" id="ARBA00023136"/>
    </source>
</evidence>
<feature type="transmembrane region" description="Helical" evidence="6">
    <location>
        <begin position="50"/>
        <end position="71"/>
    </location>
</feature>
<feature type="transmembrane region" description="Helical" evidence="6">
    <location>
        <begin position="140"/>
        <end position="163"/>
    </location>
</feature>
<accession>A0ABV7V3T9</accession>
<keyword evidence="9" id="KW-1185">Reference proteome</keyword>
<keyword evidence="2" id="KW-1003">Cell membrane</keyword>
<feature type="transmembrane region" description="Helical" evidence="6">
    <location>
        <begin position="169"/>
        <end position="190"/>
    </location>
</feature>
<reference evidence="9" key="1">
    <citation type="journal article" date="2019" name="Int. J. Syst. Evol. Microbiol.">
        <title>The Global Catalogue of Microorganisms (GCM) 10K type strain sequencing project: providing services to taxonomists for standard genome sequencing and annotation.</title>
        <authorList>
            <consortium name="The Broad Institute Genomics Platform"/>
            <consortium name="The Broad Institute Genome Sequencing Center for Infectious Disease"/>
            <person name="Wu L."/>
            <person name="Ma J."/>
        </authorList>
    </citation>
    <scope>NUCLEOTIDE SEQUENCE [LARGE SCALE GENOMIC DNA]</scope>
    <source>
        <strain evidence="9">KCTC 42224</strain>
    </source>
</reference>